<dbReference type="Proteomes" id="UP001204445">
    <property type="component" value="Unassembled WGS sequence"/>
</dbReference>
<evidence type="ECO:0000313" key="3">
    <source>
        <dbReference type="Proteomes" id="UP001204445"/>
    </source>
</evidence>
<keyword evidence="1" id="KW-0472">Membrane</keyword>
<reference evidence="2" key="1">
    <citation type="submission" date="2022-08" db="EMBL/GenBank/DDBJ databases">
        <title>Genomic Encyclopedia of Type Strains, Phase III (KMG-III): the genomes of soil and plant-associated and newly described type strains.</title>
        <authorList>
            <person name="Whitman W."/>
        </authorList>
    </citation>
    <scope>NUCLEOTIDE SEQUENCE</scope>
    <source>
        <strain evidence="2">HMT 1</strain>
    </source>
</reference>
<dbReference type="InterPro" id="IPR022109">
    <property type="entry name" value="DUF3649"/>
</dbReference>
<accession>A0AAE3HL35</accession>
<dbReference type="RefSeq" id="WP_259055657.1">
    <property type="nucleotide sequence ID" value="NZ_JANUCT010000011.1"/>
</dbReference>
<protein>
    <submittedName>
        <fullName evidence="2">Apolipoprotein N-acyltransferase</fullName>
    </submittedName>
</protein>
<name>A0AAE3HL35_9GAMM</name>
<evidence type="ECO:0000256" key="1">
    <source>
        <dbReference type="SAM" id="Phobius"/>
    </source>
</evidence>
<keyword evidence="1" id="KW-0812">Transmembrane</keyword>
<proteinExistence type="predicted"/>
<sequence>MSLASRIAAALFGGYAVAYFAAAALAVILPLVRSEAAVTAMLLGLLVYAAAVMWVFSARSAAHAWLVLLIIAAVCAAVAYLPGMLS</sequence>
<dbReference type="Pfam" id="PF12365">
    <property type="entry name" value="DUF3649"/>
    <property type="match status" value="1"/>
</dbReference>
<keyword evidence="1" id="KW-1133">Transmembrane helix</keyword>
<comment type="caution">
    <text evidence="2">The sequence shown here is derived from an EMBL/GenBank/DDBJ whole genome shotgun (WGS) entry which is preliminary data.</text>
</comment>
<feature type="transmembrane region" description="Helical" evidence="1">
    <location>
        <begin position="63"/>
        <end position="81"/>
    </location>
</feature>
<feature type="transmembrane region" description="Helical" evidence="1">
    <location>
        <begin position="36"/>
        <end position="56"/>
    </location>
</feature>
<gene>
    <name evidence="2" type="ORF">J2T55_001741</name>
</gene>
<dbReference type="EMBL" id="JANUCT010000011">
    <property type="protein sequence ID" value="MCS3903710.1"/>
    <property type="molecule type" value="Genomic_DNA"/>
</dbReference>
<organism evidence="2 3">
    <name type="scientific">Methylohalomonas lacus</name>
    <dbReference type="NCBI Taxonomy" id="398773"/>
    <lineage>
        <taxon>Bacteria</taxon>
        <taxon>Pseudomonadati</taxon>
        <taxon>Pseudomonadota</taxon>
        <taxon>Gammaproteobacteria</taxon>
        <taxon>Methylohalomonadales</taxon>
        <taxon>Methylohalomonadaceae</taxon>
        <taxon>Methylohalomonas</taxon>
    </lineage>
</organism>
<dbReference type="AlphaFoldDB" id="A0AAE3HL35"/>
<evidence type="ECO:0000313" key="2">
    <source>
        <dbReference type="EMBL" id="MCS3903710.1"/>
    </source>
</evidence>
<keyword evidence="3" id="KW-1185">Reference proteome</keyword>